<dbReference type="PANTHER" id="PTHR11909">
    <property type="entry name" value="CASEIN KINASE-RELATED"/>
    <property type="match status" value="1"/>
</dbReference>
<dbReference type="InterPro" id="IPR050235">
    <property type="entry name" value="CK1_Ser-Thr_kinase"/>
</dbReference>
<dbReference type="SUPFAM" id="SSF56112">
    <property type="entry name" value="Protein kinase-like (PK-like)"/>
    <property type="match status" value="1"/>
</dbReference>
<feature type="compositionally biased region" description="Basic and acidic residues" evidence="2">
    <location>
        <begin position="441"/>
        <end position="451"/>
    </location>
</feature>
<proteinExistence type="predicted"/>
<evidence type="ECO:0000256" key="2">
    <source>
        <dbReference type="SAM" id="MobiDB-lite"/>
    </source>
</evidence>
<protein>
    <recommendedName>
        <fullName evidence="3">Protein kinase domain-containing protein</fullName>
    </recommendedName>
</protein>
<dbReference type="InterPro" id="IPR017441">
    <property type="entry name" value="Protein_kinase_ATP_BS"/>
</dbReference>
<dbReference type="OrthoDB" id="10020333at2759"/>
<dbReference type="InterPro" id="IPR000719">
    <property type="entry name" value="Prot_kinase_dom"/>
</dbReference>
<dbReference type="PROSITE" id="PS00107">
    <property type="entry name" value="PROTEIN_KINASE_ATP"/>
    <property type="match status" value="1"/>
</dbReference>
<keyword evidence="1" id="KW-0547">Nucleotide-binding</keyword>
<dbReference type="AlphaFoldDB" id="A0A016SYH7"/>
<keyword evidence="5" id="KW-1185">Reference proteome</keyword>
<dbReference type="Pfam" id="PF00069">
    <property type="entry name" value="Pkinase"/>
    <property type="match status" value="1"/>
</dbReference>
<dbReference type="GO" id="GO:0004672">
    <property type="term" value="F:protein kinase activity"/>
    <property type="evidence" value="ECO:0007669"/>
    <property type="project" value="InterPro"/>
</dbReference>
<reference evidence="5" key="1">
    <citation type="journal article" date="2015" name="Nat. Genet.">
        <title>The genome and transcriptome of the zoonotic hookworm Ancylostoma ceylanicum identify infection-specific gene families.</title>
        <authorList>
            <person name="Schwarz E.M."/>
            <person name="Hu Y."/>
            <person name="Antoshechkin I."/>
            <person name="Miller M.M."/>
            <person name="Sternberg P.W."/>
            <person name="Aroian R.V."/>
        </authorList>
    </citation>
    <scope>NUCLEOTIDE SEQUENCE</scope>
    <source>
        <strain evidence="5">HY135</strain>
    </source>
</reference>
<evidence type="ECO:0000313" key="4">
    <source>
        <dbReference type="EMBL" id="EYB95500.1"/>
    </source>
</evidence>
<dbReference type="PROSITE" id="PS50011">
    <property type="entry name" value="PROTEIN_KINASE_DOM"/>
    <property type="match status" value="1"/>
</dbReference>
<evidence type="ECO:0000256" key="1">
    <source>
        <dbReference type="PROSITE-ProRule" id="PRU10141"/>
    </source>
</evidence>
<evidence type="ECO:0000259" key="3">
    <source>
        <dbReference type="PROSITE" id="PS50011"/>
    </source>
</evidence>
<dbReference type="Proteomes" id="UP000024635">
    <property type="component" value="Unassembled WGS sequence"/>
</dbReference>
<feature type="binding site" evidence="1">
    <location>
        <position position="61"/>
    </location>
    <ligand>
        <name>ATP</name>
        <dbReference type="ChEBI" id="CHEBI:30616"/>
    </ligand>
</feature>
<feature type="region of interest" description="Disordered" evidence="2">
    <location>
        <begin position="390"/>
        <end position="464"/>
    </location>
</feature>
<feature type="domain" description="Protein kinase" evidence="3">
    <location>
        <begin position="24"/>
        <end position="297"/>
    </location>
</feature>
<name>A0A016SYH7_9BILA</name>
<evidence type="ECO:0000313" key="5">
    <source>
        <dbReference type="Proteomes" id="UP000024635"/>
    </source>
</evidence>
<dbReference type="GO" id="GO:0005524">
    <property type="term" value="F:ATP binding"/>
    <property type="evidence" value="ECO:0007669"/>
    <property type="project" value="UniProtKB-UniRule"/>
</dbReference>
<organism evidence="4 5">
    <name type="scientific">Ancylostoma ceylanicum</name>
    <dbReference type="NCBI Taxonomy" id="53326"/>
    <lineage>
        <taxon>Eukaryota</taxon>
        <taxon>Metazoa</taxon>
        <taxon>Ecdysozoa</taxon>
        <taxon>Nematoda</taxon>
        <taxon>Chromadorea</taxon>
        <taxon>Rhabditida</taxon>
        <taxon>Rhabditina</taxon>
        <taxon>Rhabditomorpha</taxon>
        <taxon>Strongyloidea</taxon>
        <taxon>Ancylostomatidae</taxon>
        <taxon>Ancylostomatinae</taxon>
        <taxon>Ancylostoma</taxon>
    </lineage>
</organism>
<accession>A0A016SYH7</accession>
<dbReference type="InterPro" id="IPR011009">
    <property type="entry name" value="Kinase-like_dom_sf"/>
</dbReference>
<gene>
    <name evidence="4" type="primary">Acey_s0159.g3297</name>
    <name evidence="4" type="ORF">Y032_0159g3297</name>
</gene>
<keyword evidence="1" id="KW-0067">ATP-binding</keyword>
<sequence>MSSEEDDDILPKEGEELKTRKDKYTAVKLIGKGGYGAVYQVVRKSDNKVFAVKCEKLAARKKVLPMDCRVLRGAQLIKSCHFCSIEDRGKIENRFIFLVMKLIGTNLWDLRVERESMRFTLNTSLKAAEQCLICIEELHRLGFLHRDIKPGNFAIGRPEANEHHIIYMLDFGLCRKFQEKDKDVRVPREVAPFRGTTRYAPIAAMKQIEQSRKDDLEGWMYMVVEWTSGGLPWRKYKADNREEVLKMKEEVRDKEEAMAIFFRNCPEREFKRIIKVRYSTSIPCFLTANSLMIHVLYILCIVISHQQIPALRLSLNSTQSVAPYVTIAWRTVGVDGGDRLVQWASMAYLYELTYFSIPDYNFIYYCIQHACKSNNIKPTDPLDWDMGHEFAGPTGPPGDGKMSDMKLDEHEEDFDGGKNVGAKHGGNSESAGRKNSKMRSTRNDAKNDKSLVKQTSRKITAPVG</sequence>
<dbReference type="STRING" id="53326.A0A016SYH7"/>
<dbReference type="SMART" id="SM00220">
    <property type="entry name" value="S_TKc"/>
    <property type="match status" value="1"/>
</dbReference>
<comment type="caution">
    <text evidence="4">The sequence shown here is derived from an EMBL/GenBank/DDBJ whole genome shotgun (WGS) entry which is preliminary data.</text>
</comment>
<dbReference type="EMBL" id="JARK01001495">
    <property type="protein sequence ID" value="EYB95500.1"/>
    <property type="molecule type" value="Genomic_DNA"/>
</dbReference>
<dbReference type="Gene3D" id="1.10.510.10">
    <property type="entry name" value="Transferase(Phosphotransferase) domain 1"/>
    <property type="match status" value="1"/>
</dbReference>